<dbReference type="GO" id="GO:0016616">
    <property type="term" value="F:oxidoreductase activity, acting on the CH-OH group of donors, NAD or NADP as acceptor"/>
    <property type="evidence" value="ECO:0007669"/>
    <property type="project" value="TreeGrafter"/>
</dbReference>
<evidence type="ECO:0000259" key="2">
    <source>
        <dbReference type="Pfam" id="PF01370"/>
    </source>
</evidence>
<dbReference type="InterPro" id="IPR050425">
    <property type="entry name" value="NAD(P)_dehydrat-like"/>
</dbReference>
<evidence type="ECO:0000313" key="4">
    <source>
        <dbReference type="Proteomes" id="UP000533469"/>
    </source>
</evidence>
<dbReference type="PANTHER" id="PTHR10366">
    <property type="entry name" value="NAD DEPENDENT EPIMERASE/DEHYDRATASE"/>
    <property type="match status" value="1"/>
</dbReference>
<name>A0A839ZFX0_9HYPH</name>
<dbReference type="Proteomes" id="UP000533469">
    <property type="component" value="Unassembled WGS sequence"/>
</dbReference>
<dbReference type="SUPFAM" id="SSF51735">
    <property type="entry name" value="NAD(P)-binding Rossmann-fold domains"/>
    <property type="match status" value="1"/>
</dbReference>
<dbReference type="Gene3D" id="3.40.50.720">
    <property type="entry name" value="NAD(P)-binding Rossmann-like Domain"/>
    <property type="match status" value="1"/>
</dbReference>
<comment type="caution">
    <text evidence="3">The sequence shown here is derived from an EMBL/GenBank/DDBJ whole genome shotgun (WGS) entry which is preliminary data.</text>
</comment>
<dbReference type="EMBL" id="JACICD010000011">
    <property type="protein sequence ID" value="MBB3773462.1"/>
    <property type="molecule type" value="Genomic_DNA"/>
</dbReference>
<reference evidence="3 4" key="1">
    <citation type="submission" date="2020-08" db="EMBL/GenBank/DDBJ databases">
        <title>Genomic Encyclopedia of Type Strains, Phase IV (KMG-IV): sequencing the most valuable type-strain genomes for metagenomic binning, comparative biology and taxonomic classification.</title>
        <authorList>
            <person name="Goeker M."/>
        </authorList>
    </citation>
    <scope>NUCLEOTIDE SEQUENCE [LARGE SCALE GENOMIC DNA]</scope>
    <source>
        <strain evidence="3 4">DSM 5895</strain>
    </source>
</reference>
<evidence type="ECO:0000256" key="1">
    <source>
        <dbReference type="ARBA" id="ARBA00023002"/>
    </source>
</evidence>
<dbReference type="InterPro" id="IPR001509">
    <property type="entry name" value="Epimerase_deHydtase"/>
</dbReference>
<proteinExistence type="predicted"/>
<organism evidence="3 4">
    <name type="scientific">Ancylobacter tetraedralis</name>
    <dbReference type="NCBI Taxonomy" id="217068"/>
    <lineage>
        <taxon>Bacteria</taxon>
        <taxon>Pseudomonadati</taxon>
        <taxon>Pseudomonadota</taxon>
        <taxon>Alphaproteobacteria</taxon>
        <taxon>Hyphomicrobiales</taxon>
        <taxon>Xanthobacteraceae</taxon>
        <taxon>Ancylobacter</taxon>
    </lineage>
</organism>
<keyword evidence="4" id="KW-1185">Reference proteome</keyword>
<sequence length="308" mass="34878">MRPLHRLQRQFPGQLTIFEADLLVPGAFDAAMAGCTVVHHVASPFLLPEKIKDGRQQMLEPALKGTRNVLDTVNRTPSVGRVVMTSTVGAIFGDYIDVRQMKDEILAEEYFNTSSTLETYPYHFAKVEAEKEAWRIAGEQSRWSLVTINPGLILGPSLTTASESGSLFLLDGMIRGHYFFGLPDWSMATVDIREAAQAHVAAADDPKAAGRYILAAQEMTPLVEMSRILRKVHKHPLLLPQNQLPNWLITMFGPLWGLSRDYSRKHLGIRFKIDNARSIRELGIVYRPIEETLLDHYRSWLARREETR</sequence>
<dbReference type="PANTHER" id="PTHR10366:SF852">
    <property type="entry name" value="CINNAMOYL-COA REDUCTASE CAD2"/>
    <property type="match status" value="1"/>
</dbReference>
<feature type="domain" description="NAD-dependent epimerase/dehydratase" evidence="2">
    <location>
        <begin position="14"/>
        <end position="208"/>
    </location>
</feature>
<dbReference type="AlphaFoldDB" id="A0A839ZFX0"/>
<evidence type="ECO:0000313" key="3">
    <source>
        <dbReference type="EMBL" id="MBB3773462.1"/>
    </source>
</evidence>
<accession>A0A839ZFX0</accession>
<dbReference type="InterPro" id="IPR036291">
    <property type="entry name" value="NAD(P)-bd_dom_sf"/>
</dbReference>
<gene>
    <name evidence="3" type="ORF">FHS55_004099</name>
</gene>
<protein>
    <submittedName>
        <fullName evidence="3">Nucleoside-diphosphate-sugar epimerase</fullName>
    </submittedName>
</protein>
<keyword evidence="1" id="KW-0560">Oxidoreductase</keyword>
<dbReference type="Pfam" id="PF01370">
    <property type="entry name" value="Epimerase"/>
    <property type="match status" value="1"/>
</dbReference>